<comment type="caution">
    <text evidence="1">The sequence shown here is derived from an EMBL/GenBank/DDBJ whole genome shotgun (WGS) entry which is preliminary data.</text>
</comment>
<name>X1N8D6_9ZZZZ</name>
<evidence type="ECO:0000313" key="1">
    <source>
        <dbReference type="EMBL" id="GAI14904.1"/>
    </source>
</evidence>
<reference evidence="1" key="1">
    <citation type="journal article" date="2014" name="Front. Microbiol.">
        <title>High frequency of phylogenetically diverse reductive dehalogenase-homologous genes in deep subseafloor sedimentary metagenomes.</title>
        <authorList>
            <person name="Kawai M."/>
            <person name="Futagami T."/>
            <person name="Toyoda A."/>
            <person name="Takaki Y."/>
            <person name="Nishi S."/>
            <person name="Hori S."/>
            <person name="Arai W."/>
            <person name="Tsubouchi T."/>
            <person name="Morono Y."/>
            <person name="Uchiyama I."/>
            <person name="Ito T."/>
            <person name="Fujiyama A."/>
            <person name="Inagaki F."/>
            <person name="Takami H."/>
        </authorList>
    </citation>
    <scope>NUCLEOTIDE SEQUENCE</scope>
    <source>
        <strain evidence="1">Expedition CK06-06</strain>
    </source>
</reference>
<gene>
    <name evidence="1" type="ORF">S06H3_18424</name>
</gene>
<dbReference type="EMBL" id="BARV01009317">
    <property type="protein sequence ID" value="GAI14904.1"/>
    <property type="molecule type" value="Genomic_DNA"/>
</dbReference>
<organism evidence="1">
    <name type="scientific">marine sediment metagenome</name>
    <dbReference type="NCBI Taxonomy" id="412755"/>
    <lineage>
        <taxon>unclassified sequences</taxon>
        <taxon>metagenomes</taxon>
        <taxon>ecological metagenomes</taxon>
    </lineage>
</organism>
<dbReference type="AlphaFoldDB" id="X1N8D6"/>
<accession>X1N8D6</accession>
<protein>
    <submittedName>
        <fullName evidence="1">Uncharacterized protein</fullName>
    </submittedName>
</protein>
<sequence>MLFFEVLQYHNSKESDLKKTVKVLEGLLDESGEGDVDTPF</sequence>
<proteinExistence type="predicted"/>